<dbReference type="Proteomes" id="UP000254191">
    <property type="component" value="Unassembled WGS sequence"/>
</dbReference>
<accession>A0A379GFC5</accession>
<dbReference type="GO" id="GO:0016301">
    <property type="term" value="F:kinase activity"/>
    <property type="evidence" value="ECO:0007669"/>
    <property type="project" value="UniProtKB-KW"/>
</dbReference>
<keyword evidence="5" id="KW-0418">Kinase</keyword>
<evidence type="ECO:0000256" key="2">
    <source>
        <dbReference type="ARBA" id="ARBA00022597"/>
    </source>
</evidence>
<dbReference type="GO" id="GO:0008982">
    <property type="term" value="F:protein-N(PI)-phosphohistidine-sugar phosphotransferase activity"/>
    <property type="evidence" value="ECO:0007669"/>
    <property type="project" value="InterPro"/>
</dbReference>
<name>A0A379GFC5_PROMI</name>
<reference evidence="8 9" key="1">
    <citation type="submission" date="2018-06" db="EMBL/GenBank/DDBJ databases">
        <authorList>
            <consortium name="Pathogen Informatics"/>
            <person name="Doyle S."/>
        </authorList>
    </citation>
    <scope>NUCLEOTIDE SEQUENCE [LARGE SCALE GENOMIC DNA]</scope>
    <source>
        <strain evidence="8 9">NCTC11938</strain>
    </source>
</reference>
<keyword evidence="3" id="KW-0808">Transferase</keyword>
<dbReference type="EMBL" id="UGTS01000006">
    <property type="protein sequence ID" value="SUC39243.1"/>
    <property type="molecule type" value="Genomic_DNA"/>
</dbReference>
<evidence type="ECO:0000313" key="8">
    <source>
        <dbReference type="EMBL" id="SUC39243.1"/>
    </source>
</evidence>
<dbReference type="AlphaFoldDB" id="A0A379GFC5"/>
<dbReference type="PANTHER" id="PTHR30175">
    <property type="entry name" value="PHOSPHOTRANSFERASE SYSTEM TRANSPORT PROTEIN"/>
    <property type="match status" value="1"/>
</dbReference>
<evidence type="ECO:0000256" key="4">
    <source>
        <dbReference type="ARBA" id="ARBA00022683"/>
    </source>
</evidence>
<keyword evidence="1" id="KW-0813">Transport</keyword>
<dbReference type="GO" id="GO:0090589">
    <property type="term" value="F:protein-phosphocysteine-trehalose phosphotransferase system transporter activity"/>
    <property type="evidence" value="ECO:0007669"/>
    <property type="project" value="TreeGrafter"/>
</dbReference>
<evidence type="ECO:0000256" key="1">
    <source>
        <dbReference type="ARBA" id="ARBA00022448"/>
    </source>
</evidence>
<evidence type="ECO:0000259" key="7">
    <source>
        <dbReference type="PROSITE" id="PS51098"/>
    </source>
</evidence>
<dbReference type="GO" id="GO:0009401">
    <property type="term" value="P:phosphoenolpyruvate-dependent sugar phosphotransferase system"/>
    <property type="evidence" value="ECO:0007669"/>
    <property type="project" value="UniProtKB-KW"/>
</dbReference>
<dbReference type="InterPro" id="IPR036878">
    <property type="entry name" value="Glu_permease_IIB"/>
</dbReference>
<feature type="active site" description="Phosphocysteine intermediate; for EIIB activity" evidence="6">
    <location>
        <position position="26"/>
    </location>
</feature>
<dbReference type="Pfam" id="PF00367">
    <property type="entry name" value="PTS_EIIB"/>
    <property type="match status" value="1"/>
</dbReference>
<dbReference type="InterPro" id="IPR001996">
    <property type="entry name" value="PTS_IIB_1"/>
</dbReference>
<protein>
    <submittedName>
        <fullName evidence="8">PTS system, IIabc component</fullName>
    </submittedName>
</protein>
<organism evidence="8 9">
    <name type="scientific">Proteus mirabilis</name>
    <dbReference type="NCBI Taxonomy" id="584"/>
    <lineage>
        <taxon>Bacteria</taxon>
        <taxon>Pseudomonadati</taxon>
        <taxon>Pseudomonadota</taxon>
        <taxon>Gammaproteobacteria</taxon>
        <taxon>Enterobacterales</taxon>
        <taxon>Morganellaceae</taxon>
        <taxon>Proteus</taxon>
    </lineage>
</organism>
<dbReference type="SUPFAM" id="SSF55604">
    <property type="entry name" value="Glucose permease domain IIB"/>
    <property type="match status" value="1"/>
</dbReference>
<dbReference type="GO" id="GO:0005886">
    <property type="term" value="C:plasma membrane"/>
    <property type="evidence" value="ECO:0007669"/>
    <property type="project" value="TreeGrafter"/>
</dbReference>
<dbReference type="InterPro" id="IPR018113">
    <property type="entry name" value="PTrfase_EIIB_Cys"/>
</dbReference>
<dbReference type="Gene3D" id="3.30.1360.60">
    <property type="entry name" value="Glucose permease domain IIB"/>
    <property type="match status" value="1"/>
</dbReference>
<evidence type="ECO:0000256" key="3">
    <source>
        <dbReference type="ARBA" id="ARBA00022679"/>
    </source>
</evidence>
<dbReference type="PROSITE" id="PS01035">
    <property type="entry name" value="PTS_EIIB_TYPE_1_CYS"/>
    <property type="match status" value="1"/>
</dbReference>
<evidence type="ECO:0000256" key="6">
    <source>
        <dbReference type="PROSITE-ProRule" id="PRU00421"/>
    </source>
</evidence>
<dbReference type="PANTHER" id="PTHR30175:SF1">
    <property type="entry name" value="PTS SYSTEM ARBUTIN-, CELLOBIOSE-, AND SALICIN-SPECIFIC EIIBC COMPONENT-RELATED"/>
    <property type="match status" value="1"/>
</dbReference>
<gene>
    <name evidence="8" type="primary">bglF_1</name>
    <name evidence="8" type="ORF">NCTC11938_03529</name>
</gene>
<proteinExistence type="predicted"/>
<sequence length="40" mass="4634">MNYKEFAKQILAIVGGEDNIKSLVHCSTRLRFTLHNEDKN</sequence>
<feature type="domain" description="PTS EIIB type-1" evidence="7">
    <location>
        <begin position="4"/>
        <end position="40"/>
    </location>
</feature>
<evidence type="ECO:0000313" key="9">
    <source>
        <dbReference type="Proteomes" id="UP000254191"/>
    </source>
</evidence>
<keyword evidence="4" id="KW-0598">Phosphotransferase system</keyword>
<dbReference type="GO" id="GO:0015771">
    <property type="term" value="P:trehalose transport"/>
    <property type="evidence" value="ECO:0007669"/>
    <property type="project" value="TreeGrafter"/>
</dbReference>
<dbReference type="PROSITE" id="PS51098">
    <property type="entry name" value="PTS_EIIB_TYPE_1"/>
    <property type="match status" value="1"/>
</dbReference>
<evidence type="ECO:0000256" key="5">
    <source>
        <dbReference type="ARBA" id="ARBA00022777"/>
    </source>
</evidence>
<keyword evidence="2" id="KW-0762">Sugar transport</keyword>
<dbReference type="InterPro" id="IPR050558">
    <property type="entry name" value="PTS_Sugar-Specific_Components"/>
</dbReference>